<organism evidence="4">
    <name type="scientific">marine metagenome</name>
    <dbReference type="NCBI Taxonomy" id="408172"/>
    <lineage>
        <taxon>unclassified sequences</taxon>
        <taxon>metagenomes</taxon>
        <taxon>ecological metagenomes</taxon>
    </lineage>
</organism>
<dbReference type="PANTHER" id="PTHR35889">
    <property type="entry name" value="CYCLOINULO-OLIGOSACCHARIDE FRUCTANOTRANSFERASE-RELATED"/>
    <property type="match status" value="1"/>
</dbReference>
<reference evidence="4" key="1">
    <citation type="submission" date="2018-05" db="EMBL/GenBank/DDBJ databases">
        <authorList>
            <person name="Lanie J.A."/>
            <person name="Ng W.-L."/>
            <person name="Kazmierczak K.M."/>
            <person name="Andrzejewski T.M."/>
            <person name="Davidsen T.M."/>
            <person name="Wayne K.J."/>
            <person name="Tettelin H."/>
            <person name="Glass J.I."/>
            <person name="Rusch D."/>
            <person name="Podicherti R."/>
            <person name="Tsui H.-C.T."/>
            <person name="Winkler M.E."/>
        </authorList>
    </citation>
    <scope>NUCLEOTIDE SEQUENCE</scope>
</reference>
<name>A0A381V5P9_9ZZZZ</name>
<dbReference type="InterPro" id="IPR011429">
    <property type="entry name" value="Cyt_c_Planctomycete-type"/>
</dbReference>
<dbReference type="EMBL" id="UINC01007839">
    <property type="protein sequence ID" value="SVA35321.1"/>
    <property type="molecule type" value="Genomic_DNA"/>
</dbReference>
<evidence type="ECO:0000256" key="1">
    <source>
        <dbReference type="SAM" id="Phobius"/>
    </source>
</evidence>
<dbReference type="Pfam" id="PF07583">
    <property type="entry name" value="PSCyt2"/>
    <property type="match status" value="1"/>
</dbReference>
<dbReference type="InterPro" id="IPR011444">
    <property type="entry name" value="DUF1549"/>
</dbReference>
<dbReference type="AlphaFoldDB" id="A0A381V5P9"/>
<sequence>VDNNLKKYRLLGYFFIPFIAALLFKGLSNIPIEKTTVISKENNVFSNSNFSDKEINLVNFNFDVKPILSDKCYACHGPDEKARKANLRLDIEDGFYASLRDSESHFTVDRNNPNESEILKRINSEKIDYLMPPPESNLELSEKEKNILKKWIDQGGKWEKHWSYNKPKLSEIPSTIFKDWTSNEIDFFIAKNLELKGLKPSEMEKKEILLRRVSFDLIGLPPKIEEIDSFLLDKSKNAYEKVVDKLLVSDSYGERMASIWMDLARYGDSHGYQDDQERIMWPWRDWVIHAYNKNLPYDKFMKWQIAGDMMPNASKEQILASGFNRNHKITQEGGVIPEEYRVEYVADRTITTSTIMMGLTVECARCHSHKYDPISQKEFFNLFSFFNNVDENGIIAYGDTAPKPNLTIKKDEAESELSFVNLPDSINKVTLMVMKESENLRKTYVLNRGSYDSPTYEVEPATPKIILPFD</sequence>
<keyword evidence="1" id="KW-0812">Transmembrane</keyword>
<evidence type="ECO:0000313" key="4">
    <source>
        <dbReference type="EMBL" id="SVA35321.1"/>
    </source>
</evidence>
<feature type="domain" description="Cytochrome C Planctomycete-type" evidence="3">
    <location>
        <begin position="72"/>
        <end position="135"/>
    </location>
</feature>
<dbReference type="PANTHER" id="PTHR35889:SF3">
    <property type="entry name" value="F-BOX DOMAIN-CONTAINING PROTEIN"/>
    <property type="match status" value="1"/>
</dbReference>
<feature type="transmembrane region" description="Helical" evidence="1">
    <location>
        <begin position="12"/>
        <end position="32"/>
    </location>
</feature>
<feature type="non-terminal residue" evidence="4">
    <location>
        <position position="470"/>
    </location>
</feature>
<evidence type="ECO:0000259" key="2">
    <source>
        <dbReference type="Pfam" id="PF07583"/>
    </source>
</evidence>
<dbReference type="Pfam" id="PF07635">
    <property type="entry name" value="PSCyt1"/>
    <property type="match status" value="1"/>
</dbReference>
<accession>A0A381V5P9</accession>
<gene>
    <name evidence="4" type="ORF">METZ01_LOCUS88175</name>
</gene>
<proteinExistence type="predicted"/>
<keyword evidence="1" id="KW-0472">Membrane</keyword>
<keyword evidence="1" id="KW-1133">Transmembrane helix</keyword>
<feature type="domain" description="DUF1549" evidence="2">
    <location>
        <begin position="184"/>
        <end position="390"/>
    </location>
</feature>
<evidence type="ECO:0008006" key="5">
    <source>
        <dbReference type="Google" id="ProtNLM"/>
    </source>
</evidence>
<feature type="non-terminal residue" evidence="4">
    <location>
        <position position="1"/>
    </location>
</feature>
<protein>
    <recommendedName>
        <fullName evidence="5">Cytochrome c domain-containing protein</fullName>
    </recommendedName>
</protein>
<evidence type="ECO:0000259" key="3">
    <source>
        <dbReference type="Pfam" id="PF07635"/>
    </source>
</evidence>